<reference evidence="2 3" key="1">
    <citation type="submission" date="2019-06" db="EMBL/GenBank/DDBJ databases">
        <title>Genomic Encyclopedia of Type Strains, Phase IV (KMG-V): Genome sequencing to study the core and pangenomes of soil and plant-associated prokaryotes.</title>
        <authorList>
            <person name="Whitman W."/>
        </authorList>
    </citation>
    <scope>NUCLEOTIDE SEQUENCE [LARGE SCALE GENOMIC DNA]</scope>
    <source>
        <strain evidence="2 3">BR 11880</strain>
    </source>
</reference>
<dbReference type="EMBL" id="VITN01000004">
    <property type="protein sequence ID" value="TWB22045.1"/>
    <property type="molecule type" value="Genomic_DNA"/>
</dbReference>
<organism evidence="2 3">
    <name type="scientific">Nitrospirillum amazonense</name>
    <dbReference type="NCBI Taxonomy" id="28077"/>
    <lineage>
        <taxon>Bacteria</taxon>
        <taxon>Pseudomonadati</taxon>
        <taxon>Pseudomonadota</taxon>
        <taxon>Alphaproteobacteria</taxon>
        <taxon>Rhodospirillales</taxon>
        <taxon>Azospirillaceae</taxon>
        <taxon>Nitrospirillum</taxon>
    </lineage>
</organism>
<sequence>MRSPLKDFMSRRFLPAIGMALALTSAARADTVVRKLDDTGALALRTERGVLTLEPWQDGIIQSGCHRPPGGPPR</sequence>
<dbReference type="Proteomes" id="UP000319859">
    <property type="component" value="Unassembled WGS sequence"/>
</dbReference>
<dbReference type="AlphaFoldDB" id="A0A560FKB7"/>
<evidence type="ECO:0000313" key="3">
    <source>
        <dbReference type="Proteomes" id="UP000319859"/>
    </source>
</evidence>
<protein>
    <submittedName>
        <fullName evidence="2">Uncharacterized protein</fullName>
    </submittedName>
</protein>
<keyword evidence="1" id="KW-0732">Signal</keyword>
<feature type="chain" id="PRO_5021715582" evidence="1">
    <location>
        <begin position="30"/>
        <end position="74"/>
    </location>
</feature>
<gene>
    <name evidence="2" type="ORF">FBZ89_104293</name>
</gene>
<evidence type="ECO:0000256" key="1">
    <source>
        <dbReference type="SAM" id="SignalP"/>
    </source>
</evidence>
<evidence type="ECO:0000313" key="2">
    <source>
        <dbReference type="EMBL" id="TWB22045.1"/>
    </source>
</evidence>
<accession>A0A560FKB7</accession>
<proteinExistence type="predicted"/>
<comment type="caution">
    <text evidence="2">The sequence shown here is derived from an EMBL/GenBank/DDBJ whole genome shotgun (WGS) entry which is preliminary data.</text>
</comment>
<feature type="signal peptide" evidence="1">
    <location>
        <begin position="1"/>
        <end position="29"/>
    </location>
</feature>
<name>A0A560FKB7_9PROT</name>